<sequence>MNIGEIATRSGLPAKTIRYYEEIGLIKPLRDTNGYRAFRQQDLHKLTFMGRARALGFSIEDCRNLLALYEDQNRSSADVKSIARDHLTKIEQKIADLVDMQSTLTHLIGACAGDNRPNCPILNSLDVHSL</sequence>
<dbReference type="InterPro" id="IPR011789">
    <property type="entry name" value="CueR"/>
</dbReference>
<dbReference type="EMBL" id="CP003742">
    <property type="protein sequence ID" value="AGI70594.1"/>
    <property type="molecule type" value="Genomic_DNA"/>
</dbReference>
<organism evidence="7 8">
    <name type="scientific">Octadecabacter arcticus 238</name>
    <dbReference type="NCBI Taxonomy" id="391616"/>
    <lineage>
        <taxon>Bacteria</taxon>
        <taxon>Pseudomonadati</taxon>
        <taxon>Pseudomonadota</taxon>
        <taxon>Alphaproteobacteria</taxon>
        <taxon>Rhodobacterales</taxon>
        <taxon>Roseobacteraceae</taxon>
        <taxon>Octadecabacter</taxon>
    </lineage>
</organism>
<evidence type="ECO:0000256" key="2">
    <source>
        <dbReference type="ARBA" id="ARBA00022490"/>
    </source>
</evidence>
<feature type="domain" description="HTH merR-type" evidence="6">
    <location>
        <begin position="1"/>
        <end position="68"/>
    </location>
</feature>
<keyword evidence="2" id="KW-0963">Cytoplasm</keyword>
<keyword evidence="5" id="KW-0804">Transcription</keyword>
<accession>M9RDD5</accession>
<dbReference type="InterPro" id="IPR047057">
    <property type="entry name" value="MerR_fam"/>
</dbReference>
<dbReference type="Proteomes" id="UP000004688">
    <property type="component" value="Chromosome"/>
</dbReference>
<dbReference type="GO" id="GO:0003700">
    <property type="term" value="F:DNA-binding transcription factor activity"/>
    <property type="evidence" value="ECO:0007669"/>
    <property type="project" value="InterPro"/>
</dbReference>
<dbReference type="Pfam" id="PF09278">
    <property type="entry name" value="MerR-DNA-bind"/>
    <property type="match status" value="1"/>
</dbReference>
<dbReference type="GO" id="GO:0045893">
    <property type="term" value="P:positive regulation of DNA-templated transcription"/>
    <property type="evidence" value="ECO:0007669"/>
    <property type="project" value="InterPro"/>
</dbReference>
<evidence type="ECO:0000313" key="7">
    <source>
        <dbReference type="EMBL" id="AGI70594.1"/>
    </source>
</evidence>
<evidence type="ECO:0000256" key="3">
    <source>
        <dbReference type="ARBA" id="ARBA00023015"/>
    </source>
</evidence>
<dbReference type="Gene3D" id="1.10.1660.10">
    <property type="match status" value="1"/>
</dbReference>
<dbReference type="InterPro" id="IPR000551">
    <property type="entry name" value="MerR-type_HTH_dom"/>
</dbReference>
<comment type="subcellular location">
    <subcellularLocation>
        <location evidence="1">Cytoplasm</location>
    </subcellularLocation>
</comment>
<dbReference type="PROSITE" id="PS50937">
    <property type="entry name" value="HTH_MERR_2"/>
    <property type="match status" value="1"/>
</dbReference>
<keyword evidence="4" id="KW-0238">DNA-binding</keyword>
<dbReference type="PRINTS" id="PR00040">
    <property type="entry name" value="HTHMERR"/>
</dbReference>
<dbReference type="GO" id="GO:0005737">
    <property type="term" value="C:cytoplasm"/>
    <property type="evidence" value="ECO:0007669"/>
    <property type="project" value="UniProtKB-SubCell"/>
</dbReference>
<evidence type="ECO:0000313" key="8">
    <source>
        <dbReference type="Proteomes" id="UP000004688"/>
    </source>
</evidence>
<dbReference type="PANTHER" id="PTHR30204">
    <property type="entry name" value="REDOX-CYCLING DRUG-SENSING TRANSCRIPTIONAL ACTIVATOR SOXR"/>
    <property type="match status" value="1"/>
</dbReference>
<protein>
    <submittedName>
        <fullName evidence="7">HTH-type transcriptional regulator HmrR</fullName>
    </submittedName>
</protein>
<evidence type="ECO:0000259" key="6">
    <source>
        <dbReference type="PROSITE" id="PS50937"/>
    </source>
</evidence>
<dbReference type="OrthoDB" id="9802944at2"/>
<dbReference type="GO" id="GO:0003677">
    <property type="term" value="F:DNA binding"/>
    <property type="evidence" value="ECO:0007669"/>
    <property type="project" value="UniProtKB-KW"/>
</dbReference>
<proteinExistence type="predicted"/>
<dbReference type="Pfam" id="PF00376">
    <property type="entry name" value="MerR"/>
    <property type="match status" value="1"/>
</dbReference>
<keyword evidence="8" id="KW-1185">Reference proteome</keyword>
<keyword evidence="3" id="KW-0805">Transcription regulation</keyword>
<dbReference type="InterPro" id="IPR009061">
    <property type="entry name" value="DNA-bd_dom_put_sf"/>
</dbReference>
<dbReference type="RefSeq" id="WP_015493830.1">
    <property type="nucleotide sequence ID" value="NC_020908.1"/>
</dbReference>
<gene>
    <name evidence="7" type="primary">hmrR</name>
    <name evidence="7" type="ORF">OA238_c03410</name>
</gene>
<dbReference type="SUPFAM" id="SSF46955">
    <property type="entry name" value="Putative DNA-binding domain"/>
    <property type="match status" value="1"/>
</dbReference>
<dbReference type="HOGENOM" id="CLU_060077_2_0_5"/>
<evidence type="ECO:0000256" key="5">
    <source>
        <dbReference type="ARBA" id="ARBA00023163"/>
    </source>
</evidence>
<evidence type="ECO:0000256" key="1">
    <source>
        <dbReference type="ARBA" id="ARBA00004496"/>
    </source>
</evidence>
<dbReference type="SMART" id="SM00422">
    <property type="entry name" value="HTH_MERR"/>
    <property type="match status" value="1"/>
</dbReference>
<dbReference type="GO" id="GO:0005507">
    <property type="term" value="F:copper ion binding"/>
    <property type="evidence" value="ECO:0007669"/>
    <property type="project" value="InterPro"/>
</dbReference>
<dbReference type="InterPro" id="IPR015358">
    <property type="entry name" value="Tscrpt_reg_MerR_DNA-bd"/>
</dbReference>
<evidence type="ECO:0000256" key="4">
    <source>
        <dbReference type="ARBA" id="ARBA00023125"/>
    </source>
</evidence>
<dbReference type="STRING" id="391616.OA238_c03410"/>
<name>M9RDD5_9RHOB</name>
<dbReference type="PANTHER" id="PTHR30204:SF94">
    <property type="entry name" value="HEAVY METAL-DEPENDENT TRANSCRIPTIONAL REGULATOR HI_0293-RELATED"/>
    <property type="match status" value="1"/>
</dbReference>
<reference evidence="7 8" key="1">
    <citation type="journal article" date="2013" name="PLoS ONE">
        <title>Poles Apart: Arctic and Antarctic Octadecabacter strains Share High Genome Plasticity and a New Type of Xanthorhodopsin.</title>
        <authorList>
            <person name="Vollmers J."/>
            <person name="Voget S."/>
            <person name="Dietrich S."/>
            <person name="Gollnow K."/>
            <person name="Smits M."/>
            <person name="Meyer K."/>
            <person name="Brinkhoff T."/>
            <person name="Simon M."/>
            <person name="Daniel R."/>
        </authorList>
    </citation>
    <scope>NUCLEOTIDE SEQUENCE [LARGE SCALE GENOMIC DNA]</scope>
    <source>
        <strain evidence="7 8">238</strain>
    </source>
</reference>
<dbReference type="KEGG" id="oar:OA238_c03410"/>
<dbReference type="eggNOG" id="COG0789">
    <property type="taxonomic scope" value="Bacteria"/>
</dbReference>
<dbReference type="NCBIfam" id="TIGR02044">
    <property type="entry name" value="CueR"/>
    <property type="match status" value="1"/>
</dbReference>
<dbReference type="CDD" id="cd01108">
    <property type="entry name" value="HTH_CueR"/>
    <property type="match status" value="1"/>
</dbReference>
<dbReference type="AlphaFoldDB" id="M9RDD5"/>